<organism evidence="1 2">
    <name type="scientific">Pristionchus pacificus</name>
    <name type="common">Parasitic nematode worm</name>
    <dbReference type="NCBI Taxonomy" id="54126"/>
    <lineage>
        <taxon>Eukaryota</taxon>
        <taxon>Metazoa</taxon>
        <taxon>Ecdysozoa</taxon>
        <taxon>Nematoda</taxon>
        <taxon>Chromadorea</taxon>
        <taxon>Rhabditida</taxon>
        <taxon>Rhabditina</taxon>
        <taxon>Diplogasteromorpha</taxon>
        <taxon>Diplogasteroidea</taxon>
        <taxon>Neodiplogasteridae</taxon>
        <taxon>Pristionchus</taxon>
    </lineage>
</organism>
<accession>A0A8R1UVJ9</accession>
<gene>
    <name evidence="1" type="primary">WBGene00279743</name>
</gene>
<dbReference type="EnsemblMetazoa" id="PPA41374.1">
    <property type="protein sequence ID" value="PPA41374.1"/>
    <property type="gene ID" value="WBGene00279743"/>
</dbReference>
<keyword evidence="2" id="KW-1185">Reference proteome</keyword>
<proteinExistence type="predicted"/>
<sequence length="31" mass="3573">MLDQIEIKWLNLTSNEGLESTAQGEEIPQER</sequence>
<evidence type="ECO:0000313" key="1">
    <source>
        <dbReference type="EnsemblMetazoa" id="PPA41374.1"/>
    </source>
</evidence>
<name>A0A2A6CK66_PRIPA</name>
<reference evidence="1" key="2">
    <citation type="submission" date="2022-06" db="UniProtKB">
        <authorList>
            <consortium name="EnsemblMetazoa"/>
        </authorList>
    </citation>
    <scope>IDENTIFICATION</scope>
    <source>
        <strain evidence="1">PS312</strain>
    </source>
</reference>
<accession>A0A2A6CK66</accession>
<reference evidence="2" key="1">
    <citation type="journal article" date="2008" name="Nat. Genet.">
        <title>The Pristionchus pacificus genome provides a unique perspective on nematode lifestyle and parasitism.</title>
        <authorList>
            <person name="Dieterich C."/>
            <person name="Clifton S.W."/>
            <person name="Schuster L.N."/>
            <person name="Chinwalla A."/>
            <person name="Delehaunty K."/>
            <person name="Dinkelacker I."/>
            <person name="Fulton L."/>
            <person name="Fulton R."/>
            <person name="Godfrey J."/>
            <person name="Minx P."/>
            <person name="Mitreva M."/>
            <person name="Roeseler W."/>
            <person name="Tian H."/>
            <person name="Witte H."/>
            <person name="Yang S.P."/>
            <person name="Wilson R.K."/>
            <person name="Sommer R.J."/>
        </authorList>
    </citation>
    <scope>NUCLEOTIDE SEQUENCE [LARGE SCALE GENOMIC DNA]</scope>
    <source>
        <strain evidence="2">PS312</strain>
    </source>
</reference>
<dbReference type="AlphaFoldDB" id="A0A2A6CK66"/>
<dbReference type="Proteomes" id="UP000005239">
    <property type="component" value="Unassembled WGS sequence"/>
</dbReference>
<protein>
    <submittedName>
        <fullName evidence="1">Uncharacterized protein</fullName>
    </submittedName>
</protein>
<evidence type="ECO:0000313" key="2">
    <source>
        <dbReference type="Proteomes" id="UP000005239"/>
    </source>
</evidence>